<evidence type="ECO:0000256" key="4">
    <source>
        <dbReference type="ARBA" id="ARBA00023134"/>
    </source>
</evidence>
<keyword evidence="3" id="KW-0460">Magnesium</keyword>
<keyword evidence="1" id="KW-0479">Metal-binding</keyword>
<dbReference type="AlphaFoldDB" id="R7RZQ2"/>
<dbReference type="InterPro" id="IPR027417">
    <property type="entry name" value="P-loop_NTPase"/>
</dbReference>
<dbReference type="GO" id="GO:0005737">
    <property type="term" value="C:cytoplasm"/>
    <property type="evidence" value="ECO:0007669"/>
    <property type="project" value="TreeGrafter"/>
</dbReference>
<protein>
    <submittedName>
        <fullName evidence="7">G-alpha-domain-containing protein</fullName>
    </submittedName>
</protein>
<dbReference type="Proteomes" id="UP000053927">
    <property type="component" value="Unassembled WGS sequence"/>
</dbReference>
<dbReference type="GO" id="GO:0001664">
    <property type="term" value="F:G protein-coupled receptor binding"/>
    <property type="evidence" value="ECO:0007669"/>
    <property type="project" value="TreeGrafter"/>
</dbReference>
<dbReference type="GO" id="GO:0005834">
    <property type="term" value="C:heterotrimeric G-protein complex"/>
    <property type="evidence" value="ECO:0007669"/>
    <property type="project" value="TreeGrafter"/>
</dbReference>
<dbReference type="Pfam" id="PF00503">
    <property type="entry name" value="G-alpha"/>
    <property type="match status" value="1"/>
</dbReference>
<accession>R7RZQ2</accession>
<keyword evidence="5" id="KW-0807">Transducer</keyword>
<dbReference type="RefSeq" id="XP_007311111.1">
    <property type="nucleotide sequence ID" value="XM_007311049.1"/>
</dbReference>
<evidence type="ECO:0000256" key="3">
    <source>
        <dbReference type="ARBA" id="ARBA00022842"/>
    </source>
</evidence>
<keyword evidence="4 6" id="KW-0342">GTP-binding</keyword>
<dbReference type="eggNOG" id="KOG0082">
    <property type="taxonomic scope" value="Eukaryota"/>
</dbReference>
<dbReference type="SUPFAM" id="SSF52540">
    <property type="entry name" value="P-loop containing nucleoside triphosphate hydrolases"/>
    <property type="match status" value="1"/>
</dbReference>
<organism evidence="7 8">
    <name type="scientific">Stereum hirsutum (strain FP-91666)</name>
    <name type="common">White-rot fungus</name>
    <dbReference type="NCBI Taxonomy" id="721885"/>
    <lineage>
        <taxon>Eukaryota</taxon>
        <taxon>Fungi</taxon>
        <taxon>Dikarya</taxon>
        <taxon>Basidiomycota</taxon>
        <taxon>Agaricomycotina</taxon>
        <taxon>Agaricomycetes</taxon>
        <taxon>Russulales</taxon>
        <taxon>Stereaceae</taxon>
        <taxon>Stereum</taxon>
    </lineage>
</organism>
<evidence type="ECO:0000256" key="5">
    <source>
        <dbReference type="ARBA" id="ARBA00023224"/>
    </source>
</evidence>
<reference evidence="8" key="1">
    <citation type="journal article" date="2012" name="Science">
        <title>The Paleozoic origin of enzymatic lignin decomposition reconstructed from 31 fungal genomes.</title>
        <authorList>
            <person name="Floudas D."/>
            <person name="Binder M."/>
            <person name="Riley R."/>
            <person name="Barry K."/>
            <person name="Blanchette R.A."/>
            <person name="Henrissat B."/>
            <person name="Martinez A.T."/>
            <person name="Otillar R."/>
            <person name="Spatafora J.W."/>
            <person name="Yadav J.S."/>
            <person name="Aerts A."/>
            <person name="Benoit I."/>
            <person name="Boyd A."/>
            <person name="Carlson A."/>
            <person name="Copeland A."/>
            <person name="Coutinho P.M."/>
            <person name="de Vries R.P."/>
            <person name="Ferreira P."/>
            <person name="Findley K."/>
            <person name="Foster B."/>
            <person name="Gaskell J."/>
            <person name="Glotzer D."/>
            <person name="Gorecki P."/>
            <person name="Heitman J."/>
            <person name="Hesse C."/>
            <person name="Hori C."/>
            <person name="Igarashi K."/>
            <person name="Jurgens J.A."/>
            <person name="Kallen N."/>
            <person name="Kersten P."/>
            <person name="Kohler A."/>
            <person name="Kuees U."/>
            <person name="Kumar T.K.A."/>
            <person name="Kuo A."/>
            <person name="LaButti K."/>
            <person name="Larrondo L.F."/>
            <person name="Lindquist E."/>
            <person name="Ling A."/>
            <person name="Lombard V."/>
            <person name="Lucas S."/>
            <person name="Lundell T."/>
            <person name="Martin R."/>
            <person name="McLaughlin D.J."/>
            <person name="Morgenstern I."/>
            <person name="Morin E."/>
            <person name="Murat C."/>
            <person name="Nagy L.G."/>
            <person name="Nolan M."/>
            <person name="Ohm R.A."/>
            <person name="Patyshakuliyeva A."/>
            <person name="Rokas A."/>
            <person name="Ruiz-Duenas F.J."/>
            <person name="Sabat G."/>
            <person name="Salamov A."/>
            <person name="Samejima M."/>
            <person name="Schmutz J."/>
            <person name="Slot J.C."/>
            <person name="St John F."/>
            <person name="Stenlid J."/>
            <person name="Sun H."/>
            <person name="Sun S."/>
            <person name="Syed K."/>
            <person name="Tsang A."/>
            <person name="Wiebenga A."/>
            <person name="Young D."/>
            <person name="Pisabarro A."/>
            <person name="Eastwood D.C."/>
            <person name="Martin F."/>
            <person name="Cullen D."/>
            <person name="Grigoriev I.V."/>
            <person name="Hibbett D.S."/>
        </authorList>
    </citation>
    <scope>NUCLEOTIDE SEQUENCE [LARGE SCALE GENOMIC DNA]</scope>
    <source>
        <strain evidence="8">FP-91666</strain>
    </source>
</reference>
<evidence type="ECO:0000313" key="7">
    <source>
        <dbReference type="EMBL" id="EIM79797.1"/>
    </source>
</evidence>
<dbReference type="PANTHER" id="PTHR10218">
    <property type="entry name" value="GTP-BINDING PROTEIN ALPHA SUBUNIT"/>
    <property type="match status" value="1"/>
</dbReference>
<evidence type="ECO:0000256" key="1">
    <source>
        <dbReference type="ARBA" id="ARBA00022723"/>
    </source>
</evidence>
<dbReference type="GO" id="GO:0003924">
    <property type="term" value="F:GTPase activity"/>
    <property type="evidence" value="ECO:0007669"/>
    <property type="project" value="InterPro"/>
</dbReference>
<dbReference type="OrthoDB" id="5817230at2759"/>
<evidence type="ECO:0000256" key="6">
    <source>
        <dbReference type="PIRSR" id="PIRSR601019-1"/>
    </source>
</evidence>
<keyword evidence="2 6" id="KW-0547">Nucleotide-binding</keyword>
<dbReference type="EMBL" id="JH687401">
    <property type="protein sequence ID" value="EIM79797.1"/>
    <property type="molecule type" value="Genomic_DNA"/>
</dbReference>
<dbReference type="SMART" id="SM00275">
    <property type="entry name" value="G_alpha"/>
    <property type="match status" value="1"/>
</dbReference>
<evidence type="ECO:0000256" key="2">
    <source>
        <dbReference type="ARBA" id="ARBA00022741"/>
    </source>
</evidence>
<proteinExistence type="predicted"/>
<dbReference type="PANTHER" id="PTHR10218:SF369">
    <property type="entry name" value="GUANINE NUCLEOTIDE-BINDING PROTEIN ALPHA-2 SUBUNIT"/>
    <property type="match status" value="1"/>
</dbReference>
<dbReference type="InterPro" id="IPR001019">
    <property type="entry name" value="Gprotein_alpha_su"/>
</dbReference>
<evidence type="ECO:0000313" key="8">
    <source>
        <dbReference type="Proteomes" id="UP000053927"/>
    </source>
</evidence>
<gene>
    <name evidence="7" type="ORF">STEHIDRAFT_135601</name>
</gene>
<dbReference type="KEGG" id="shs:STEHIDRAFT_135601"/>
<dbReference type="FunFam" id="3.40.50.300:FF:000692">
    <property type="entry name" value="Guanine nucleotide-binding protein subunit alpha"/>
    <property type="match status" value="1"/>
</dbReference>
<dbReference type="OMA" id="WICCLEN"/>
<name>R7RZQ2_STEHR</name>
<dbReference type="GO" id="GO:0005525">
    <property type="term" value="F:GTP binding"/>
    <property type="evidence" value="ECO:0007669"/>
    <property type="project" value="UniProtKB-KW"/>
</dbReference>
<dbReference type="GO" id="GO:0007189">
    <property type="term" value="P:adenylate cyclase-activating G protein-coupled receptor signaling pathway"/>
    <property type="evidence" value="ECO:0007669"/>
    <property type="project" value="TreeGrafter"/>
</dbReference>
<dbReference type="GeneID" id="18798452"/>
<feature type="binding site" evidence="6">
    <location>
        <begin position="3"/>
        <end position="7"/>
    </location>
    <ligand>
        <name>GTP</name>
        <dbReference type="ChEBI" id="CHEBI:37565"/>
    </ligand>
</feature>
<dbReference type="Gene3D" id="3.40.50.300">
    <property type="entry name" value="P-loop containing nucleotide triphosphate hydrolases"/>
    <property type="match status" value="1"/>
</dbReference>
<dbReference type="GO" id="GO:0031683">
    <property type="term" value="F:G-protein beta/gamma-subunit complex binding"/>
    <property type="evidence" value="ECO:0007669"/>
    <property type="project" value="InterPro"/>
</dbReference>
<keyword evidence="8" id="KW-1185">Reference proteome</keyword>
<sequence length="137" mass="15829">MVDVADQRSERKKWIHSFESVTSTIFCAACSEYDQVLLEEKNRNRMMESLTLFESVINYRWFLGKSIILFLRPVLPKVPLERYFPEYSGGADVNKGAKYILGRFIIRQATDTTNLRLLVVAVKETYLHSTLEGSEIS</sequence>
<dbReference type="GO" id="GO:0046872">
    <property type="term" value="F:metal ion binding"/>
    <property type="evidence" value="ECO:0007669"/>
    <property type="project" value="UniProtKB-KW"/>
</dbReference>
<dbReference type="PROSITE" id="PS51882">
    <property type="entry name" value="G_ALPHA"/>
    <property type="match status" value="1"/>
</dbReference>